<proteinExistence type="predicted"/>
<dbReference type="EMBL" id="PEXW01000060">
    <property type="protein sequence ID" value="PIS40559.1"/>
    <property type="molecule type" value="Genomic_DNA"/>
</dbReference>
<organism evidence="1 2">
    <name type="scientific">Candidatus Kerfeldbacteria bacterium CG08_land_8_20_14_0_20_43_14</name>
    <dbReference type="NCBI Taxonomy" id="2014246"/>
    <lineage>
        <taxon>Bacteria</taxon>
        <taxon>Candidatus Kerfeldiibacteriota</taxon>
    </lineage>
</organism>
<sequence>MIITISGNIGSGKSTVAKRIAKSLGYPTLDIGGLRRAEAKRRGMTLAAFNAWAEKHPKAGDWAFDQKFIRTARRKRNIIVTGRVAYHFLPESFKVFLKVSAREGARRTLANQKDRPNEFIAGISLASLIRLHQQRFRSDVCRYRKLYNLNILDLHKFDYVLDTSRMPIPKVVSRVKTAFHTWQKRRK</sequence>
<evidence type="ECO:0000313" key="1">
    <source>
        <dbReference type="EMBL" id="PIS40559.1"/>
    </source>
</evidence>
<accession>A0A2H0YQL0</accession>
<evidence type="ECO:0000313" key="2">
    <source>
        <dbReference type="Proteomes" id="UP000236845"/>
    </source>
</evidence>
<dbReference type="SUPFAM" id="SSF52540">
    <property type="entry name" value="P-loop containing nucleoside triphosphate hydrolases"/>
    <property type="match status" value="1"/>
</dbReference>
<dbReference type="InterPro" id="IPR027417">
    <property type="entry name" value="P-loop_NTPase"/>
</dbReference>
<dbReference type="Proteomes" id="UP000236845">
    <property type="component" value="Unassembled WGS sequence"/>
</dbReference>
<gene>
    <name evidence="1" type="ORF">COT26_02670</name>
</gene>
<dbReference type="Pfam" id="PF13189">
    <property type="entry name" value="Cytidylate_kin2"/>
    <property type="match status" value="1"/>
</dbReference>
<name>A0A2H0YQL0_9BACT</name>
<comment type="caution">
    <text evidence="1">The sequence shown here is derived from an EMBL/GenBank/DDBJ whole genome shotgun (WGS) entry which is preliminary data.</text>
</comment>
<protein>
    <recommendedName>
        <fullName evidence="3">(d)CMP kinase</fullName>
    </recommendedName>
</protein>
<dbReference type="Gene3D" id="3.40.50.300">
    <property type="entry name" value="P-loop containing nucleotide triphosphate hydrolases"/>
    <property type="match status" value="1"/>
</dbReference>
<dbReference type="AlphaFoldDB" id="A0A2H0YQL0"/>
<evidence type="ECO:0008006" key="3">
    <source>
        <dbReference type="Google" id="ProtNLM"/>
    </source>
</evidence>
<reference evidence="2" key="1">
    <citation type="submission" date="2017-09" db="EMBL/GenBank/DDBJ databases">
        <title>Depth-based differentiation of microbial function through sediment-hosted aquifers and enrichment of novel symbionts in the deep terrestrial subsurface.</title>
        <authorList>
            <person name="Probst A.J."/>
            <person name="Ladd B."/>
            <person name="Jarett J.K."/>
            <person name="Geller-Mcgrath D.E."/>
            <person name="Sieber C.M.K."/>
            <person name="Emerson J.B."/>
            <person name="Anantharaman K."/>
            <person name="Thomas B.C."/>
            <person name="Malmstrom R."/>
            <person name="Stieglmeier M."/>
            <person name="Klingl A."/>
            <person name="Woyke T."/>
            <person name="Ryan C.M."/>
            <person name="Banfield J.F."/>
        </authorList>
    </citation>
    <scope>NUCLEOTIDE SEQUENCE [LARGE SCALE GENOMIC DNA]</scope>
</reference>